<keyword evidence="4" id="KW-0949">S-adenosyl-L-methionine</keyword>
<evidence type="ECO:0000256" key="2">
    <source>
        <dbReference type="ARBA" id="ARBA00022603"/>
    </source>
</evidence>
<organism evidence="7 8">
    <name type="scientific">Alcaligenes faecalis</name>
    <dbReference type="NCBI Taxonomy" id="511"/>
    <lineage>
        <taxon>Bacteria</taxon>
        <taxon>Pseudomonadati</taxon>
        <taxon>Pseudomonadota</taxon>
        <taxon>Betaproteobacteria</taxon>
        <taxon>Burkholderiales</taxon>
        <taxon>Alcaligenaceae</taxon>
        <taxon>Alcaligenes</taxon>
    </lineage>
</organism>
<dbReference type="Gene3D" id="3.40.50.150">
    <property type="entry name" value="Vaccinia Virus protein VP39"/>
    <property type="match status" value="1"/>
</dbReference>
<dbReference type="InterPro" id="IPR011639">
    <property type="entry name" value="MethylTrfase_TaqI-like_dom"/>
</dbReference>
<keyword evidence="2" id="KW-0489">Methyltransferase</keyword>
<dbReference type="REBASE" id="214960">
    <property type="entry name" value="M1.AfaJQ135ORF6300P"/>
</dbReference>
<evidence type="ECO:0000256" key="3">
    <source>
        <dbReference type="ARBA" id="ARBA00022679"/>
    </source>
</evidence>
<dbReference type="PANTHER" id="PTHR33841">
    <property type="entry name" value="DNA METHYLTRANSFERASE YEEA-RELATED"/>
    <property type="match status" value="1"/>
</dbReference>
<dbReference type="EC" id="2.1.1.72" evidence="1"/>
<dbReference type="InterPro" id="IPR002052">
    <property type="entry name" value="DNA_methylase_N6_adenine_CS"/>
</dbReference>
<dbReference type="InterPro" id="IPR014329">
    <property type="entry name" value="M6_adenine_DNA_mtrans_Alw26I"/>
</dbReference>
<protein>
    <recommendedName>
        <fullName evidence="1">site-specific DNA-methyltransferase (adenine-specific)</fullName>
        <ecNumber evidence="1">2.1.1.72</ecNumber>
    </recommendedName>
</protein>
<name>A0AB33CYI1_ALCFA</name>
<dbReference type="Pfam" id="PF07669">
    <property type="entry name" value="Eco57I"/>
    <property type="match status" value="1"/>
</dbReference>
<dbReference type="AlphaFoldDB" id="A0AB33CYI1"/>
<dbReference type="GO" id="GO:0003676">
    <property type="term" value="F:nucleic acid binding"/>
    <property type="evidence" value="ECO:0007669"/>
    <property type="project" value="InterPro"/>
</dbReference>
<evidence type="ECO:0000256" key="4">
    <source>
        <dbReference type="ARBA" id="ARBA00022691"/>
    </source>
</evidence>
<feature type="domain" description="Type II methyltransferase M.TaqI-like" evidence="6">
    <location>
        <begin position="127"/>
        <end position="259"/>
    </location>
</feature>
<accession>A0AB33CYI1</accession>
<dbReference type="CDD" id="cd02440">
    <property type="entry name" value="AdoMet_MTases"/>
    <property type="match status" value="1"/>
</dbReference>
<dbReference type="GO" id="GO:0006304">
    <property type="term" value="P:DNA modification"/>
    <property type="evidence" value="ECO:0007669"/>
    <property type="project" value="InterPro"/>
</dbReference>
<evidence type="ECO:0000256" key="1">
    <source>
        <dbReference type="ARBA" id="ARBA00011900"/>
    </source>
</evidence>
<evidence type="ECO:0000259" key="6">
    <source>
        <dbReference type="Pfam" id="PF07669"/>
    </source>
</evidence>
<sequence length="558" mass="62501">MFSSNLNQLLEVASSVETTYGVGKNLEQRLTGRFYTHELIGTAMAIDVASRLDVCDDLKIVDPFCGDGRLLCWLLEAMHEQGKMPLRSLQISAWDCDSDAVEEAKQSILRKLKELGIVVAHVDTQVLDSFLFALKHESSFDICITNPPWETIKPDNRELAGLNSEAKEKYVSLLKEQVSRLEKFYPHSKPLRKFSGWGANLARCGVEASVRLVTPNGYFSIVAPATILGDQISAPLRFWLFSQNTINVIYHYPAEAKLFEGVDQSAVYFVGCKAVPQKESGMLKVVQHLEKEKGLQSSAFKIPLSFLEENHYAIGFKGSKEIARAMLYLSGLQKLGDYEGGVNDLFKIGRELDETGITRKLSDTGTYQFIKGRQVSRYCQNFKSGLFLSDEISPPKSSALKRIAWRDVARQSSIRRVIATIIHPGVVTGNSLNVLMPKKMSDEQMLALLAIINSIVFESQVRALISTNHLSAGAMRRIRIPDLFSEKKVEIISKLVERQLREPTESCAAEIEVRVANWYGLPRDVYMGLLAVFDSNSKNEVSEIKRIIDLGWSNIHAN</sequence>
<dbReference type="PRINTS" id="PR00507">
    <property type="entry name" value="N12N6MTFRASE"/>
</dbReference>
<evidence type="ECO:0000256" key="5">
    <source>
        <dbReference type="ARBA" id="ARBA00047942"/>
    </source>
</evidence>
<proteinExistence type="predicted"/>
<dbReference type="PROSITE" id="PS00092">
    <property type="entry name" value="N6_MTASE"/>
    <property type="match status" value="1"/>
</dbReference>
<dbReference type="GO" id="GO:0009007">
    <property type="term" value="F:site-specific DNA-methyltransferase (adenine-specific) activity"/>
    <property type="evidence" value="ECO:0007669"/>
    <property type="project" value="UniProtKB-EC"/>
</dbReference>
<dbReference type="Proteomes" id="UP000214561">
    <property type="component" value="Chromosome"/>
</dbReference>
<gene>
    <name evidence="7" type="ORF">AFA_06300</name>
</gene>
<reference evidence="7 8" key="1">
    <citation type="submission" date="2017-05" db="EMBL/GenBank/DDBJ databases">
        <authorList>
            <person name="Qiu J.G."/>
            <person name="He J."/>
        </authorList>
    </citation>
    <scope>NUCLEOTIDE SEQUENCE [LARGE SCALE GENOMIC DNA]</scope>
    <source>
        <strain evidence="7 8">JQ135</strain>
    </source>
</reference>
<dbReference type="InterPro" id="IPR050953">
    <property type="entry name" value="N4_N6_ade-DNA_methylase"/>
</dbReference>
<dbReference type="KEGG" id="afq:AFA_06300"/>
<dbReference type="GO" id="GO:0032259">
    <property type="term" value="P:methylation"/>
    <property type="evidence" value="ECO:0007669"/>
    <property type="project" value="UniProtKB-KW"/>
</dbReference>
<dbReference type="InterPro" id="IPR029063">
    <property type="entry name" value="SAM-dependent_MTases_sf"/>
</dbReference>
<evidence type="ECO:0000313" key="8">
    <source>
        <dbReference type="Proteomes" id="UP000214561"/>
    </source>
</evidence>
<comment type="catalytic activity">
    <reaction evidence="5">
        <text>a 2'-deoxyadenosine in DNA + S-adenosyl-L-methionine = an N(6)-methyl-2'-deoxyadenosine in DNA + S-adenosyl-L-homocysteine + H(+)</text>
        <dbReference type="Rhea" id="RHEA:15197"/>
        <dbReference type="Rhea" id="RHEA-COMP:12418"/>
        <dbReference type="Rhea" id="RHEA-COMP:12419"/>
        <dbReference type="ChEBI" id="CHEBI:15378"/>
        <dbReference type="ChEBI" id="CHEBI:57856"/>
        <dbReference type="ChEBI" id="CHEBI:59789"/>
        <dbReference type="ChEBI" id="CHEBI:90615"/>
        <dbReference type="ChEBI" id="CHEBI:90616"/>
        <dbReference type="EC" id="2.1.1.72"/>
    </reaction>
</comment>
<dbReference type="EMBL" id="CP021641">
    <property type="protein sequence ID" value="ASR89083.1"/>
    <property type="molecule type" value="Genomic_DNA"/>
</dbReference>
<keyword evidence="3" id="KW-0808">Transferase</keyword>
<dbReference type="NCBIfam" id="TIGR02987">
    <property type="entry name" value="met_A_Alw26"/>
    <property type="match status" value="1"/>
</dbReference>
<evidence type="ECO:0000313" key="7">
    <source>
        <dbReference type="EMBL" id="ASR89083.1"/>
    </source>
</evidence>
<dbReference type="SUPFAM" id="SSF53335">
    <property type="entry name" value="S-adenosyl-L-methionine-dependent methyltransferases"/>
    <property type="match status" value="1"/>
</dbReference>
<dbReference type="PANTHER" id="PTHR33841:SF1">
    <property type="entry name" value="DNA METHYLTRANSFERASE A"/>
    <property type="match status" value="1"/>
</dbReference>